<dbReference type="RefSeq" id="WP_052763233.1">
    <property type="nucleotide sequence ID" value="NZ_LBMC01000102.1"/>
</dbReference>
<keyword evidence="2" id="KW-1185">Reference proteome</keyword>
<reference evidence="2" key="1">
    <citation type="submission" date="2016-10" db="EMBL/GenBank/DDBJ databases">
        <authorList>
            <person name="Varghese N."/>
            <person name="Submissions S."/>
        </authorList>
    </citation>
    <scope>NUCLEOTIDE SEQUENCE [LARGE SCALE GENOMIC DNA]</scope>
    <source>
        <strain evidence="2">DSM 45079</strain>
    </source>
</reference>
<evidence type="ECO:0000313" key="2">
    <source>
        <dbReference type="Proteomes" id="UP000182977"/>
    </source>
</evidence>
<dbReference type="EMBL" id="LT629791">
    <property type="protein sequence ID" value="SDU79515.1"/>
    <property type="molecule type" value="Genomic_DNA"/>
</dbReference>
<accession>A0A1H2LFK9</accession>
<sequence>MAVTVVAGIVAIIVAVRWAGGPERAFMTAILRPEVIGCTLTEAELDAVTGYRRNRRATVKARPPGTSRRRERHLIRAARDLGHDLAVADGETSPAVEHSRAEIACLHGRVADRYHPADPCQRAPPRT</sequence>
<gene>
    <name evidence="1" type="ORF">SAMN04488563_6014</name>
</gene>
<evidence type="ECO:0000313" key="1">
    <source>
        <dbReference type="EMBL" id="SDU79515.1"/>
    </source>
</evidence>
<organism evidence="1 2">
    <name type="scientific">Jiangella alkaliphila</name>
    <dbReference type="NCBI Taxonomy" id="419479"/>
    <lineage>
        <taxon>Bacteria</taxon>
        <taxon>Bacillati</taxon>
        <taxon>Actinomycetota</taxon>
        <taxon>Actinomycetes</taxon>
        <taxon>Jiangellales</taxon>
        <taxon>Jiangellaceae</taxon>
        <taxon>Jiangella</taxon>
    </lineage>
</organism>
<proteinExistence type="predicted"/>
<dbReference type="AlphaFoldDB" id="A0A1H2LFK9"/>
<name>A0A1H2LFK9_9ACTN</name>
<protein>
    <submittedName>
        <fullName evidence="1">Uncharacterized protein</fullName>
    </submittedName>
</protein>
<dbReference type="Proteomes" id="UP000182977">
    <property type="component" value="Chromosome I"/>
</dbReference>